<reference evidence="2" key="1">
    <citation type="journal article" date="2020" name="Nature">
        <title>Giant virus diversity and host interactions through global metagenomics.</title>
        <authorList>
            <person name="Schulz F."/>
            <person name="Roux S."/>
            <person name="Paez-Espino D."/>
            <person name="Jungbluth S."/>
            <person name="Walsh D.A."/>
            <person name="Denef V.J."/>
            <person name="McMahon K.D."/>
            <person name="Konstantinidis K.T."/>
            <person name="Eloe-Fadrosh E.A."/>
            <person name="Kyrpides N.C."/>
            <person name="Woyke T."/>
        </authorList>
    </citation>
    <scope>NUCLEOTIDE SEQUENCE</scope>
    <source>
        <strain evidence="2">GVMAG-M-3300009180-1</strain>
    </source>
</reference>
<dbReference type="AlphaFoldDB" id="A0A6C0F0J8"/>
<protein>
    <submittedName>
        <fullName evidence="2">Uncharacterized protein</fullName>
    </submittedName>
</protein>
<evidence type="ECO:0000313" key="2">
    <source>
        <dbReference type="EMBL" id="QHT34997.1"/>
    </source>
</evidence>
<proteinExistence type="predicted"/>
<organism evidence="2">
    <name type="scientific">viral metagenome</name>
    <dbReference type="NCBI Taxonomy" id="1070528"/>
    <lineage>
        <taxon>unclassified sequences</taxon>
        <taxon>metagenomes</taxon>
        <taxon>organismal metagenomes</taxon>
    </lineage>
</organism>
<sequence>MSTFTQSKPVVLSVSDWNTSAIKYMPPKVNEKGGKSINVISKQTSRSLHFTTPLMMTWGITDFIDDKGESDGKFSISLNFPNDEYKTPATTVFLDKLKAFENQILDDAVANSELWWGEQMSRELCKHTFFPFLKYSKNKDTKKIDYTKPPSIRAKVPCYNDKWAVELYDTNSNLIFPSEDPTQTPPDFVPKLSNIACVLQCGGIWIGGKGWGLTWKMVQGVVKPRVSDSVYGKCHINLSSEDKEALESQPAPVDEDAVEEEKKVVDTTAEDSDEEVEAAPAPTPAPSPAKKVVVKKAAEPAPAPAPVAAEEPAKKMVIKKKVVAAK</sequence>
<name>A0A6C0F0J8_9ZZZZ</name>
<feature type="region of interest" description="Disordered" evidence="1">
    <location>
        <begin position="241"/>
        <end position="312"/>
    </location>
</feature>
<accession>A0A6C0F0J8</accession>
<evidence type="ECO:0000256" key="1">
    <source>
        <dbReference type="SAM" id="MobiDB-lite"/>
    </source>
</evidence>
<feature type="compositionally biased region" description="Acidic residues" evidence="1">
    <location>
        <begin position="268"/>
        <end position="277"/>
    </location>
</feature>
<dbReference type="EMBL" id="MN739011">
    <property type="protein sequence ID" value="QHT34997.1"/>
    <property type="molecule type" value="Genomic_DNA"/>
</dbReference>